<protein>
    <submittedName>
        <fullName evidence="2">Uncharacterized protein</fullName>
    </submittedName>
</protein>
<feature type="non-terminal residue" evidence="2">
    <location>
        <position position="1"/>
    </location>
</feature>
<feature type="non-terminal residue" evidence="2">
    <location>
        <position position="548"/>
    </location>
</feature>
<proteinExistence type="predicted"/>
<reference evidence="2" key="1">
    <citation type="submission" date="2020-02" db="EMBL/GenBank/DDBJ databases">
        <authorList>
            <person name="Meier V. D."/>
        </authorList>
    </citation>
    <scope>NUCLEOTIDE SEQUENCE</scope>
    <source>
        <strain evidence="2">AVDCRST_MAG38</strain>
    </source>
</reference>
<organism evidence="2">
    <name type="scientific">uncultured Solirubrobacteraceae bacterium</name>
    <dbReference type="NCBI Taxonomy" id="1162706"/>
    <lineage>
        <taxon>Bacteria</taxon>
        <taxon>Bacillati</taxon>
        <taxon>Actinomycetota</taxon>
        <taxon>Thermoleophilia</taxon>
        <taxon>Solirubrobacterales</taxon>
        <taxon>Solirubrobacteraceae</taxon>
        <taxon>environmental samples</taxon>
    </lineage>
</organism>
<feature type="compositionally biased region" description="Low complexity" evidence="1">
    <location>
        <begin position="195"/>
        <end position="207"/>
    </location>
</feature>
<feature type="region of interest" description="Disordered" evidence="1">
    <location>
        <begin position="414"/>
        <end position="525"/>
    </location>
</feature>
<feature type="compositionally biased region" description="Basic and acidic residues" evidence="1">
    <location>
        <begin position="31"/>
        <end position="41"/>
    </location>
</feature>
<sequence>DRARPRHAGGDGGGRAGDRAHRWGGGRRTAGKPDRRRDGDGIHAVGGTGYVRARRPRLRRAPGPRRRQPVTAAAVFLPAGGDHDHRRRRRDPARLLRPLVPELRRALRAAVGARLLAGSPPRVPRRLRAHAASAADGRQLAGTALRRARRAGDRLDRPAVFRRRRLADLPARRGALPSGRRSRRRAGRLHPPGVPARRAALLPGRPLRGPDHRRRAAGEPLTAAWRAGARAAGPRRPAATGGVGARRPLRALPVAGAFAAPARDPRRARRAGAGRLGDHRLARHRRLPALAARHRGAGRGGRTAAAHRAGPLLDGAVLRLHAARAARAGHPDRAGLRLASRPPALVAAAGHRPCDDRGLRDRAAVRPAADRPLRPHAGRPAVPLLRPRRVRLAAPAAGPLTPALADRRRRRAGRLDRLHPLARRDAAGPGAPHGTRRRPLPPAAGGGHLARRPRGLRALRSAVDRRPPADPLHPLLARRPARLGRDDQERRQPDGRPVPRAPPHPAAAPYVPRELPRVHRAGRLPPLVPERLVAGLGGARVRHTSSSV</sequence>
<feature type="region of interest" description="Disordered" evidence="1">
    <location>
        <begin position="1"/>
        <end position="68"/>
    </location>
</feature>
<feature type="compositionally biased region" description="Basic and acidic residues" evidence="1">
    <location>
        <begin position="414"/>
        <end position="426"/>
    </location>
</feature>
<feature type="region of interest" description="Disordered" evidence="1">
    <location>
        <begin position="171"/>
        <end position="216"/>
    </location>
</feature>
<dbReference type="AlphaFoldDB" id="A0A6J4RC64"/>
<accession>A0A6J4RC64</accession>
<evidence type="ECO:0000256" key="1">
    <source>
        <dbReference type="SAM" id="MobiDB-lite"/>
    </source>
</evidence>
<dbReference type="EMBL" id="CADCVJ010000082">
    <property type="protein sequence ID" value="CAA9470016.1"/>
    <property type="molecule type" value="Genomic_DNA"/>
</dbReference>
<feature type="compositionally biased region" description="Basic and acidic residues" evidence="1">
    <location>
        <begin position="483"/>
        <end position="494"/>
    </location>
</feature>
<name>A0A6J4RC64_9ACTN</name>
<feature type="compositionally biased region" description="Basic residues" evidence="1">
    <location>
        <begin position="52"/>
        <end position="68"/>
    </location>
</feature>
<gene>
    <name evidence="2" type="ORF">AVDCRST_MAG38-1222</name>
</gene>
<evidence type="ECO:0000313" key="2">
    <source>
        <dbReference type="EMBL" id="CAA9470016.1"/>
    </source>
</evidence>